<comment type="similarity">
    <text evidence="1">Belongs to the vitamin-B12 dependent methionine synthase family.</text>
</comment>
<dbReference type="AlphaFoldDB" id="A0A3G1KRB9"/>
<dbReference type="SUPFAM" id="SSF51717">
    <property type="entry name" value="Dihydropteroate synthetase-like"/>
    <property type="match status" value="1"/>
</dbReference>
<gene>
    <name evidence="5" type="ORF">DCMF_09555</name>
</gene>
<evidence type="ECO:0000256" key="3">
    <source>
        <dbReference type="ARBA" id="ARBA00022679"/>
    </source>
</evidence>
<dbReference type="GO" id="GO:0005829">
    <property type="term" value="C:cytosol"/>
    <property type="evidence" value="ECO:0007669"/>
    <property type="project" value="TreeGrafter"/>
</dbReference>
<sequence>MIIGELISTRRPQVFEAAKNGDGDLIRQLAKQQVEAGAHYLEVNSSSFGDREREIMKWFVGLIQDTVDVPLCIGSVHPEVLDTGLSLCHYGKPIVNAISCEEKRFNEVLPLVLKYKAMVLGLLMDDVCTADTAEQRYTLAGQLINRLKENGVAPQDIYLDLLLKPICLNANAGQEVLRTILMIKKDFPEVNFACNMSDISFGLPNRNRINRIFMIQLMTVGVQTFFLNPLDKGVQADLLISRMLLGHDPYCCDFLNGYLKGLCSMADK</sequence>
<evidence type="ECO:0000313" key="6">
    <source>
        <dbReference type="Proteomes" id="UP000323521"/>
    </source>
</evidence>
<dbReference type="GO" id="GO:0032259">
    <property type="term" value="P:methylation"/>
    <property type="evidence" value="ECO:0007669"/>
    <property type="project" value="UniProtKB-KW"/>
</dbReference>
<proteinExistence type="inferred from homology"/>
<dbReference type="OrthoDB" id="358252at2"/>
<dbReference type="PROSITE" id="PS50972">
    <property type="entry name" value="PTERIN_BINDING"/>
    <property type="match status" value="1"/>
</dbReference>
<dbReference type="Gene3D" id="3.20.20.20">
    <property type="entry name" value="Dihydropteroate synthase-like"/>
    <property type="match status" value="1"/>
</dbReference>
<dbReference type="Pfam" id="PF00809">
    <property type="entry name" value="Pterin_bind"/>
    <property type="match status" value="1"/>
</dbReference>
<dbReference type="PANTHER" id="PTHR45833">
    <property type="entry name" value="METHIONINE SYNTHASE"/>
    <property type="match status" value="1"/>
</dbReference>
<evidence type="ECO:0000259" key="4">
    <source>
        <dbReference type="PROSITE" id="PS50972"/>
    </source>
</evidence>
<dbReference type="GO" id="GO:0042558">
    <property type="term" value="P:pteridine-containing compound metabolic process"/>
    <property type="evidence" value="ECO:0007669"/>
    <property type="project" value="InterPro"/>
</dbReference>
<evidence type="ECO:0000256" key="1">
    <source>
        <dbReference type="ARBA" id="ARBA00010398"/>
    </source>
</evidence>
<evidence type="ECO:0000313" key="5">
    <source>
        <dbReference type="EMBL" id="ATW24987.1"/>
    </source>
</evidence>
<evidence type="ECO:0000256" key="2">
    <source>
        <dbReference type="ARBA" id="ARBA00022603"/>
    </source>
</evidence>
<dbReference type="InterPro" id="IPR000489">
    <property type="entry name" value="Pterin-binding_dom"/>
</dbReference>
<reference evidence="5 6" key="1">
    <citation type="submission" date="2016-10" db="EMBL/GenBank/DDBJ databases">
        <title>Complete Genome Sequence of Peptococcaceae strain DCMF.</title>
        <authorList>
            <person name="Edwards R.J."/>
            <person name="Holland S.I."/>
            <person name="Deshpande N.P."/>
            <person name="Wong Y.K."/>
            <person name="Ertan H."/>
            <person name="Manefield M."/>
            <person name="Russell T.L."/>
            <person name="Lee M.J."/>
        </authorList>
    </citation>
    <scope>NUCLEOTIDE SEQUENCE [LARGE SCALE GENOMIC DNA]</scope>
    <source>
        <strain evidence="5 6">DCMF</strain>
    </source>
</reference>
<dbReference type="GO" id="GO:0008705">
    <property type="term" value="F:methionine synthase activity"/>
    <property type="evidence" value="ECO:0007669"/>
    <property type="project" value="TreeGrafter"/>
</dbReference>
<dbReference type="InterPro" id="IPR050554">
    <property type="entry name" value="Met_Synthase/Corrinoid"/>
</dbReference>
<protein>
    <recommendedName>
        <fullName evidence="4">Pterin-binding domain-containing protein</fullName>
    </recommendedName>
</protein>
<keyword evidence="3" id="KW-0808">Transferase</keyword>
<name>A0A3G1KRB9_FORW1</name>
<keyword evidence="6" id="KW-1185">Reference proteome</keyword>
<dbReference type="EMBL" id="CP017634">
    <property type="protein sequence ID" value="ATW24987.1"/>
    <property type="molecule type" value="Genomic_DNA"/>
</dbReference>
<dbReference type="Proteomes" id="UP000323521">
    <property type="component" value="Chromosome"/>
</dbReference>
<organism evidence="5 6">
    <name type="scientific">Formimonas warabiya</name>
    <dbReference type="NCBI Taxonomy" id="1761012"/>
    <lineage>
        <taxon>Bacteria</taxon>
        <taxon>Bacillati</taxon>
        <taxon>Bacillota</taxon>
        <taxon>Clostridia</taxon>
        <taxon>Eubacteriales</taxon>
        <taxon>Peptococcaceae</taxon>
        <taxon>Candidatus Formimonas</taxon>
    </lineage>
</organism>
<keyword evidence="2" id="KW-0489">Methyltransferase</keyword>
<accession>A0A3G1KRB9</accession>
<dbReference type="InterPro" id="IPR011005">
    <property type="entry name" value="Dihydropteroate_synth-like_sf"/>
</dbReference>
<feature type="domain" description="Pterin-binding" evidence="4">
    <location>
        <begin position="1"/>
        <end position="246"/>
    </location>
</feature>
<dbReference type="RefSeq" id="WP_148134227.1">
    <property type="nucleotide sequence ID" value="NZ_CP017634.1"/>
</dbReference>
<dbReference type="KEGG" id="fwa:DCMF_09555"/>